<dbReference type="Proteomes" id="UP000054526">
    <property type="component" value="Unassembled WGS sequence"/>
</dbReference>
<feature type="domain" description="HTH LytTR-type" evidence="3">
    <location>
        <begin position="140"/>
        <end position="242"/>
    </location>
</feature>
<dbReference type="PROSITE" id="PS50930">
    <property type="entry name" value="HTH_LYTTR"/>
    <property type="match status" value="1"/>
</dbReference>
<dbReference type="Gene3D" id="2.40.50.1020">
    <property type="entry name" value="LytTr DNA-binding domain"/>
    <property type="match status" value="1"/>
</dbReference>
<sequence length="242" mass="27633">MELLKVIIADDHAGSRQLLRRMLECLPNIIVLDEAADGKELLCRVGAHAPDVVLVDISMPKLSGLEAIKSCLKRAPHLQVIFITGYEKYAVEAFEISALDYIMKPVELIRLRSSLDKARQMIRGNKQNQYGSAAVMQKKLFIKAERTTYIIPTEDIIFIEKVGKKTYIHTVNKTYETADTLGAVMEKLDYPFVQSHRSYIINIERLEKITHCGDTYMIHFLNYDKPAYISKHKMVEIGSMLQ</sequence>
<name>A0ABR5A8P8_9BACL</name>
<reference evidence="4 5" key="1">
    <citation type="submission" date="2014-12" db="EMBL/GenBank/DDBJ databases">
        <title>Draft genome sequence of Cohnella kolymensis strain B-2846.</title>
        <authorList>
            <person name="Karlyshev A.V."/>
            <person name="Kudryashova E.B."/>
        </authorList>
    </citation>
    <scope>NUCLEOTIDE SEQUENCE [LARGE SCALE GENOMIC DNA]</scope>
    <source>
        <strain evidence="4 5">VKM B-2846</strain>
    </source>
</reference>
<evidence type="ECO:0000313" key="5">
    <source>
        <dbReference type="Proteomes" id="UP000054526"/>
    </source>
</evidence>
<dbReference type="Pfam" id="PF04397">
    <property type="entry name" value="LytTR"/>
    <property type="match status" value="1"/>
</dbReference>
<accession>A0ABR5A8P8</accession>
<evidence type="ECO:0000256" key="1">
    <source>
        <dbReference type="PROSITE-ProRule" id="PRU00169"/>
    </source>
</evidence>
<dbReference type="PANTHER" id="PTHR37299">
    <property type="entry name" value="TRANSCRIPTIONAL REGULATOR-RELATED"/>
    <property type="match status" value="1"/>
</dbReference>
<dbReference type="RefSeq" id="WP_041060228.1">
    <property type="nucleotide sequence ID" value="NZ_JXAL01000003.1"/>
</dbReference>
<dbReference type="InterPro" id="IPR007492">
    <property type="entry name" value="LytTR_DNA-bd_dom"/>
</dbReference>
<dbReference type="SMART" id="SM00448">
    <property type="entry name" value="REC"/>
    <property type="match status" value="1"/>
</dbReference>
<dbReference type="EMBL" id="JXAL01000003">
    <property type="protein sequence ID" value="KIL36970.1"/>
    <property type="molecule type" value="Genomic_DNA"/>
</dbReference>
<comment type="caution">
    <text evidence="4">The sequence shown here is derived from an EMBL/GenBank/DDBJ whole genome shotgun (WGS) entry which is preliminary data.</text>
</comment>
<dbReference type="SUPFAM" id="SSF52172">
    <property type="entry name" value="CheY-like"/>
    <property type="match status" value="1"/>
</dbReference>
<evidence type="ECO:0000259" key="2">
    <source>
        <dbReference type="PROSITE" id="PS50110"/>
    </source>
</evidence>
<dbReference type="PANTHER" id="PTHR37299:SF1">
    <property type="entry name" value="STAGE 0 SPORULATION PROTEIN A HOMOLOG"/>
    <property type="match status" value="1"/>
</dbReference>
<gene>
    <name evidence="4" type="ORF">SD71_04525</name>
</gene>
<dbReference type="Pfam" id="PF00072">
    <property type="entry name" value="Response_reg"/>
    <property type="match status" value="1"/>
</dbReference>
<organism evidence="4 5">
    <name type="scientific">Cohnella kolymensis</name>
    <dbReference type="NCBI Taxonomy" id="1590652"/>
    <lineage>
        <taxon>Bacteria</taxon>
        <taxon>Bacillati</taxon>
        <taxon>Bacillota</taxon>
        <taxon>Bacilli</taxon>
        <taxon>Bacillales</taxon>
        <taxon>Paenibacillaceae</taxon>
        <taxon>Cohnella</taxon>
    </lineage>
</organism>
<dbReference type="SMART" id="SM00850">
    <property type="entry name" value="LytTR"/>
    <property type="match status" value="1"/>
</dbReference>
<dbReference type="InterPro" id="IPR011006">
    <property type="entry name" value="CheY-like_superfamily"/>
</dbReference>
<feature type="modified residue" description="4-aspartylphosphate" evidence="1">
    <location>
        <position position="56"/>
    </location>
</feature>
<proteinExistence type="predicted"/>
<keyword evidence="1" id="KW-0597">Phosphoprotein</keyword>
<feature type="domain" description="Response regulatory" evidence="2">
    <location>
        <begin position="5"/>
        <end position="119"/>
    </location>
</feature>
<keyword evidence="5" id="KW-1185">Reference proteome</keyword>
<dbReference type="Gene3D" id="3.40.50.2300">
    <property type="match status" value="1"/>
</dbReference>
<dbReference type="PROSITE" id="PS50110">
    <property type="entry name" value="RESPONSE_REGULATORY"/>
    <property type="match status" value="1"/>
</dbReference>
<dbReference type="InterPro" id="IPR001789">
    <property type="entry name" value="Sig_transdc_resp-reg_receiver"/>
</dbReference>
<dbReference type="InterPro" id="IPR046947">
    <property type="entry name" value="LytR-like"/>
</dbReference>
<protein>
    <submittedName>
        <fullName evidence="4">Uncharacterized protein</fullName>
    </submittedName>
</protein>
<evidence type="ECO:0000259" key="3">
    <source>
        <dbReference type="PROSITE" id="PS50930"/>
    </source>
</evidence>
<evidence type="ECO:0000313" key="4">
    <source>
        <dbReference type="EMBL" id="KIL36970.1"/>
    </source>
</evidence>